<evidence type="ECO:0000256" key="3">
    <source>
        <dbReference type="ARBA" id="ARBA00022898"/>
    </source>
</evidence>
<proteinExistence type="inferred from homology"/>
<keyword evidence="7" id="KW-1185">Reference proteome</keyword>
<evidence type="ECO:0000256" key="4">
    <source>
        <dbReference type="SAM" id="MobiDB-lite"/>
    </source>
</evidence>
<keyword evidence="3" id="KW-0663">Pyridoxal phosphate</keyword>
<reference evidence="6 7" key="1">
    <citation type="submission" date="2023-12" db="EMBL/GenBank/DDBJ databases">
        <title>Amycolatopsis sp. V23-08.</title>
        <authorList>
            <person name="Somphong A."/>
        </authorList>
    </citation>
    <scope>NUCLEOTIDE SEQUENCE [LARGE SCALE GENOMIC DNA]</scope>
    <source>
        <strain evidence="6 7">V23-08</strain>
    </source>
</reference>
<comment type="cofactor">
    <cofactor evidence="1">
        <name>pyridoxal 5'-phosphate</name>
        <dbReference type="ChEBI" id="CHEBI:597326"/>
    </cofactor>
</comment>
<dbReference type="InterPro" id="IPR027278">
    <property type="entry name" value="ACCD_DCysDesulf"/>
</dbReference>
<dbReference type="InterPro" id="IPR001926">
    <property type="entry name" value="TrpB-like_PALP"/>
</dbReference>
<feature type="domain" description="Tryptophan synthase beta chain-like PALP" evidence="5">
    <location>
        <begin position="43"/>
        <end position="235"/>
    </location>
</feature>
<comment type="similarity">
    <text evidence="2">Belongs to the ACC deaminase/D-cysteine desulfhydrase family.</text>
</comment>
<dbReference type="PANTHER" id="PTHR43780:SF2">
    <property type="entry name" value="1-AMINOCYCLOPROPANE-1-CARBOXYLATE DEAMINASE-RELATED"/>
    <property type="match status" value="1"/>
</dbReference>
<gene>
    <name evidence="6" type="ORF">VA596_37580</name>
</gene>
<dbReference type="EMBL" id="JAYFSI010000011">
    <property type="protein sequence ID" value="MEA5365291.1"/>
    <property type="molecule type" value="Genomic_DNA"/>
</dbReference>
<evidence type="ECO:0000313" key="6">
    <source>
        <dbReference type="EMBL" id="MEA5365291.1"/>
    </source>
</evidence>
<dbReference type="RefSeq" id="WP_323333688.1">
    <property type="nucleotide sequence ID" value="NZ_JAYFSI010000011.1"/>
</dbReference>
<evidence type="ECO:0000256" key="2">
    <source>
        <dbReference type="ARBA" id="ARBA00008639"/>
    </source>
</evidence>
<dbReference type="Pfam" id="PF00291">
    <property type="entry name" value="PALP"/>
    <property type="match status" value="1"/>
</dbReference>
<feature type="region of interest" description="Disordered" evidence="4">
    <location>
        <begin position="1"/>
        <end position="43"/>
    </location>
</feature>
<accession>A0ABU5RG86</accession>
<sequence length="260" mass="25788">MDGRGRGGRRGAAGQPRPPHRGGRGEGRPVRGPGLPGQARRSTSGNLVLDGLFGARVAWAGDVDADGLAATAREIAASLPAAALIPFGGSSVLGARGYVEGGRELHAQLPDLATVVVALGSGGTMAGLVAALGPEHVLGVHTGAVDDPRPVVADLVAGLTGRAPDPGALRIRDDQAGAGYGIQTDAVAEAMVAAARAEGIVLDPVYIGRAMAGLAAAVADGTVHSGRRTVFLHTGGLPGLFGHGVAAARAEALLETFHCG</sequence>
<evidence type="ECO:0000259" key="5">
    <source>
        <dbReference type="Pfam" id="PF00291"/>
    </source>
</evidence>
<dbReference type="InterPro" id="IPR036052">
    <property type="entry name" value="TrpB-like_PALP_sf"/>
</dbReference>
<protein>
    <submittedName>
        <fullName evidence="6">Pyridoxal-phosphate dependent enzyme</fullName>
    </submittedName>
</protein>
<dbReference type="PANTHER" id="PTHR43780">
    <property type="entry name" value="1-AMINOCYCLOPROPANE-1-CARBOXYLATE DEAMINASE-RELATED"/>
    <property type="match status" value="1"/>
</dbReference>
<name>A0ABU5RG86_9PSEU</name>
<dbReference type="Gene3D" id="3.40.50.1100">
    <property type="match status" value="1"/>
</dbReference>
<evidence type="ECO:0000313" key="7">
    <source>
        <dbReference type="Proteomes" id="UP001304298"/>
    </source>
</evidence>
<evidence type="ECO:0000256" key="1">
    <source>
        <dbReference type="ARBA" id="ARBA00001933"/>
    </source>
</evidence>
<dbReference type="SUPFAM" id="SSF53686">
    <property type="entry name" value="Tryptophan synthase beta subunit-like PLP-dependent enzymes"/>
    <property type="match status" value="1"/>
</dbReference>
<comment type="caution">
    <text evidence="6">The sequence shown here is derived from an EMBL/GenBank/DDBJ whole genome shotgun (WGS) entry which is preliminary data.</text>
</comment>
<organism evidence="6 7">
    <name type="scientific">Amycolatopsis heterodermiae</name>
    <dbReference type="NCBI Taxonomy" id="3110235"/>
    <lineage>
        <taxon>Bacteria</taxon>
        <taxon>Bacillati</taxon>
        <taxon>Actinomycetota</taxon>
        <taxon>Actinomycetes</taxon>
        <taxon>Pseudonocardiales</taxon>
        <taxon>Pseudonocardiaceae</taxon>
        <taxon>Amycolatopsis</taxon>
    </lineage>
</organism>
<dbReference type="Proteomes" id="UP001304298">
    <property type="component" value="Unassembled WGS sequence"/>
</dbReference>